<gene>
    <name evidence="2" type="ORF">KTS45_14180</name>
</gene>
<evidence type="ECO:0000313" key="3">
    <source>
        <dbReference type="Proteomes" id="UP000766550"/>
    </source>
</evidence>
<evidence type="ECO:0000313" key="2">
    <source>
        <dbReference type="EMBL" id="MBV0925350.1"/>
    </source>
</evidence>
<keyword evidence="1" id="KW-1133">Transmembrane helix</keyword>
<name>A0A8J7Y5Z8_9EURY</name>
<dbReference type="EMBL" id="JAHQXF010000002">
    <property type="protein sequence ID" value="MBV0925350.1"/>
    <property type="molecule type" value="Genomic_DNA"/>
</dbReference>
<protein>
    <submittedName>
        <fullName evidence="2">Uncharacterized protein</fullName>
    </submittedName>
</protein>
<keyword evidence="1" id="KW-0812">Transmembrane</keyword>
<feature type="transmembrane region" description="Helical" evidence="1">
    <location>
        <begin position="47"/>
        <end position="67"/>
    </location>
</feature>
<keyword evidence="1" id="KW-0472">Membrane</keyword>
<dbReference type="AlphaFoldDB" id="A0A8J7Y5Z8"/>
<dbReference type="Proteomes" id="UP000766550">
    <property type="component" value="Unassembled WGS sequence"/>
</dbReference>
<dbReference type="RefSeq" id="WP_162318182.1">
    <property type="nucleotide sequence ID" value="NZ_JAHQXF010000002.1"/>
</dbReference>
<dbReference type="OrthoDB" id="217773at2157"/>
<evidence type="ECO:0000256" key="1">
    <source>
        <dbReference type="SAM" id="Phobius"/>
    </source>
</evidence>
<proteinExistence type="predicted"/>
<reference evidence="2 3" key="1">
    <citation type="submission" date="2021-06" db="EMBL/GenBank/DDBJ databases">
        <title>New haloarchaea isolates fom saline soil.</title>
        <authorList>
            <person name="Duran-Viseras A."/>
            <person name="Sanchez-Porro C.S."/>
            <person name="Ventosa A."/>
        </authorList>
    </citation>
    <scope>NUCLEOTIDE SEQUENCE [LARGE SCALE GENOMIC DNA]</scope>
    <source>
        <strain evidence="2 3">JCM 183640</strain>
    </source>
</reference>
<organism evidence="2 3">
    <name type="scientific">Haloarcula limicola</name>
    <dbReference type="NCBI Taxonomy" id="1429915"/>
    <lineage>
        <taxon>Archaea</taxon>
        <taxon>Methanobacteriati</taxon>
        <taxon>Methanobacteriota</taxon>
        <taxon>Stenosarchaea group</taxon>
        <taxon>Halobacteria</taxon>
        <taxon>Halobacteriales</taxon>
        <taxon>Haloarculaceae</taxon>
        <taxon>Haloarcula</taxon>
    </lineage>
</organism>
<comment type="caution">
    <text evidence="2">The sequence shown here is derived from an EMBL/GenBank/DDBJ whole genome shotgun (WGS) entry which is preliminary data.</text>
</comment>
<accession>A0A8J7Y5Z8</accession>
<sequence length="77" mass="8295">MDSRLSFDLALVVLAALLSYTETFGFADPRATIMDIVDILIGLDIRVYLVLGGLVGMSFVAYLVVYLPQKAARSAGP</sequence>
<keyword evidence="3" id="KW-1185">Reference proteome</keyword>